<gene>
    <name evidence="1" type="primary">Tf2-6_445</name>
    <name evidence="1" type="ORF">NPIL_563391</name>
</gene>
<organism evidence="1 2">
    <name type="scientific">Nephila pilipes</name>
    <name type="common">Giant wood spider</name>
    <name type="synonym">Nephila maculata</name>
    <dbReference type="NCBI Taxonomy" id="299642"/>
    <lineage>
        <taxon>Eukaryota</taxon>
        <taxon>Metazoa</taxon>
        <taxon>Ecdysozoa</taxon>
        <taxon>Arthropoda</taxon>
        <taxon>Chelicerata</taxon>
        <taxon>Arachnida</taxon>
        <taxon>Araneae</taxon>
        <taxon>Araneomorphae</taxon>
        <taxon>Entelegynae</taxon>
        <taxon>Araneoidea</taxon>
        <taxon>Nephilidae</taxon>
        <taxon>Nephila</taxon>
    </lineage>
</organism>
<dbReference type="Proteomes" id="UP000887013">
    <property type="component" value="Unassembled WGS sequence"/>
</dbReference>
<name>A0A8X6Q9Y8_NEPPI</name>
<proteinExistence type="predicted"/>
<evidence type="ECO:0000313" key="1">
    <source>
        <dbReference type="EMBL" id="GFU10149.1"/>
    </source>
</evidence>
<dbReference type="AlphaFoldDB" id="A0A8X6Q9Y8"/>
<reference evidence="1" key="1">
    <citation type="submission" date="2020-08" db="EMBL/GenBank/DDBJ databases">
        <title>Multicomponent nature underlies the extraordinary mechanical properties of spider dragline silk.</title>
        <authorList>
            <person name="Kono N."/>
            <person name="Nakamura H."/>
            <person name="Mori M."/>
            <person name="Yoshida Y."/>
            <person name="Ohtoshi R."/>
            <person name="Malay A.D."/>
            <person name="Moran D.A.P."/>
            <person name="Tomita M."/>
            <person name="Numata K."/>
            <person name="Arakawa K."/>
        </authorList>
    </citation>
    <scope>NUCLEOTIDE SEQUENCE</scope>
</reference>
<accession>A0A8X6Q9Y8</accession>
<dbReference type="OrthoDB" id="6449311at2759"/>
<evidence type="ECO:0000313" key="2">
    <source>
        <dbReference type="Proteomes" id="UP000887013"/>
    </source>
</evidence>
<keyword evidence="2" id="KW-1185">Reference proteome</keyword>
<dbReference type="EMBL" id="BMAW01124926">
    <property type="protein sequence ID" value="GFU10149.1"/>
    <property type="molecule type" value="Genomic_DNA"/>
</dbReference>
<protein>
    <submittedName>
        <fullName evidence="1">Transposon Tf2-6 polyprotein</fullName>
    </submittedName>
</protein>
<sequence length="92" mass="10162">MQLQNFNNTACRPSISCYGYGNPGFIMVKCSKCSLKKERASVNAIQMFTCVTSPITLLNIEVYEATGTVWADNGASQSVGGELMFKFLKNHR</sequence>
<comment type="caution">
    <text evidence="1">The sequence shown here is derived from an EMBL/GenBank/DDBJ whole genome shotgun (WGS) entry which is preliminary data.</text>
</comment>